<gene>
    <name evidence="1" type="ORF">ADT25_19660</name>
</gene>
<protein>
    <submittedName>
        <fullName evidence="1">Uncharacterized protein</fullName>
    </submittedName>
</protein>
<reference evidence="1 2" key="2">
    <citation type="submission" date="2015-09" db="EMBL/GenBank/DDBJ databases">
        <title>Draft genome sequence of Xanthomonas oryzae pv. USA str. X11-5A.</title>
        <authorList>
            <person name="Knight B.M."/>
            <person name="Roberts D.P."/>
            <person name="Lin D."/>
            <person name="Hari K."/>
            <person name="Fletcher J."/>
            <person name="Melcher U."/>
            <person name="Blagden T."/>
            <person name="Winegar R.A."/>
        </authorList>
    </citation>
    <scope>NUCLEOTIDE SEQUENCE [LARGE SCALE GENOMIC DNA]</scope>
    <source>
        <strain evidence="1 2">X11-5A</strain>
    </source>
</reference>
<evidence type="ECO:0000313" key="2">
    <source>
        <dbReference type="Proteomes" id="UP000036790"/>
    </source>
</evidence>
<proteinExistence type="predicted"/>
<reference evidence="1 2" key="1">
    <citation type="submission" date="2015-07" db="EMBL/GenBank/DDBJ databases">
        <authorList>
            <consortium name="Consortium for Microbial Forensics and Genomics (microFORGE)"/>
            <person name="Knight B.M."/>
            <person name="Roberts D.P."/>
            <person name="Lin D."/>
            <person name="Hari K."/>
            <person name="Fletcher J."/>
            <person name="Melcher U."/>
            <person name="Blagden T."/>
            <person name="Winegar R.A."/>
        </authorList>
    </citation>
    <scope>NUCLEOTIDE SEQUENCE [LARGE SCALE GENOMIC DNA]</scope>
    <source>
        <strain evidence="1 2">X11-5A</strain>
    </source>
</reference>
<accession>A0AAP1EWF4</accession>
<dbReference type="Proteomes" id="UP000036790">
    <property type="component" value="Unassembled WGS sequence"/>
</dbReference>
<dbReference type="EMBL" id="LHUJ01000334">
    <property type="protein sequence ID" value="KOR40450.1"/>
    <property type="molecule type" value="Genomic_DNA"/>
</dbReference>
<sequence length="114" mass="12233">MILIIAGSLGGAANAQTVVQYVREQVLTNASDLVPACRRVAETHYLAQGASIYNWTASYHDRGDGPYVDGRLRANGNTVSVRCSAARSAYECELVMQIDEPAVDALRSTSTLQA</sequence>
<organism evidence="1 2">
    <name type="scientific">Xanthomonas oryzae</name>
    <dbReference type="NCBI Taxonomy" id="347"/>
    <lineage>
        <taxon>Bacteria</taxon>
        <taxon>Pseudomonadati</taxon>
        <taxon>Pseudomonadota</taxon>
        <taxon>Gammaproteobacteria</taxon>
        <taxon>Lysobacterales</taxon>
        <taxon>Lysobacteraceae</taxon>
        <taxon>Xanthomonas</taxon>
    </lineage>
</organism>
<dbReference type="AlphaFoldDB" id="A0AAP1EWF4"/>
<evidence type="ECO:0000313" key="1">
    <source>
        <dbReference type="EMBL" id="KOR40450.1"/>
    </source>
</evidence>
<dbReference type="RefSeq" id="WP_019300749.1">
    <property type="nucleotide sequence ID" value="NZ_CP036251.1"/>
</dbReference>
<comment type="caution">
    <text evidence="1">The sequence shown here is derived from an EMBL/GenBank/DDBJ whole genome shotgun (WGS) entry which is preliminary data.</text>
</comment>
<name>A0AAP1EWF4_9XANT</name>